<evidence type="ECO:0000256" key="1">
    <source>
        <dbReference type="ARBA" id="ARBA00007177"/>
    </source>
</evidence>
<evidence type="ECO:0000313" key="4">
    <source>
        <dbReference type="EMBL" id="PZQ18137.1"/>
    </source>
</evidence>
<accession>A0A2W5ME18</accession>
<keyword evidence="3" id="KW-0963">Cytoplasm</keyword>
<keyword evidence="2 3" id="KW-0143">Chaperone</keyword>
<dbReference type="PANTHER" id="PTHR33643">
    <property type="entry name" value="UREASE ACCESSORY PROTEIN D"/>
    <property type="match status" value="1"/>
</dbReference>
<dbReference type="PANTHER" id="PTHR33643:SF1">
    <property type="entry name" value="UREASE ACCESSORY PROTEIN D"/>
    <property type="match status" value="1"/>
</dbReference>
<reference evidence="4 5" key="1">
    <citation type="submission" date="2017-08" db="EMBL/GenBank/DDBJ databases">
        <title>Infants hospitalized years apart are colonized by the same room-sourced microbial strains.</title>
        <authorList>
            <person name="Brooks B."/>
            <person name="Olm M.R."/>
            <person name="Firek B.A."/>
            <person name="Baker R."/>
            <person name="Thomas B.C."/>
            <person name="Morowitz M.J."/>
            <person name="Banfield J.F."/>
        </authorList>
    </citation>
    <scope>NUCLEOTIDE SEQUENCE [LARGE SCALE GENOMIC DNA]</scope>
    <source>
        <strain evidence="4">S2_005_003_R2_43</strain>
    </source>
</reference>
<dbReference type="InterPro" id="IPR002669">
    <property type="entry name" value="UreD"/>
</dbReference>
<dbReference type="Proteomes" id="UP000249577">
    <property type="component" value="Unassembled WGS sequence"/>
</dbReference>
<evidence type="ECO:0000256" key="3">
    <source>
        <dbReference type="HAMAP-Rule" id="MF_01384"/>
    </source>
</evidence>
<organism evidence="4 5">
    <name type="scientific">Ancylobacter novellus</name>
    <name type="common">Thiobacillus novellus</name>
    <dbReference type="NCBI Taxonomy" id="921"/>
    <lineage>
        <taxon>Bacteria</taxon>
        <taxon>Pseudomonadati</taxon>
        <taxon>Pseudomonadota</taxon>
        <taxon>Alphaproteobacteria</taxon>
        <taxon>Hyphomicrobiales</taxon>
        <taxon>Xanthobacteraceae</taxon>
        <taxon>Ancylobacter</taxon>
    </lineage>
</organism>
<comment type="subcellular location">
    <subcellularLocation>
        <location evidence="3">Cytoplasm</location>
    </subcellularLocation>
</comment>
<dbReference type="GO" id="GO:0016151">
    <property type="term" value="F:nickel cation binding"/>
    <property type="evidence" value="ECO:0007669"/>
    <property type="project" value="UniProtKB-UniRule"/>
</dbReference>
<keyword evidence="3" id="KW-0996">Nickel insertion</keyword>
<proteinExistence type="inferred from homology"/>
<comment type="function">
    <text evidence="3">Required for maturation of urease via the functional incorporation of the urease nickel metallocenter.</text>
</comment>
<comment type="similarity">
    <text evidence="1 3">Belongs to the UreD family.</text>
</comment>
<protein>
    <recommendedName>
        <fullName evidence="3">Urease accessory protein UreD</fullName>
    </recommendedName>
</protein>
<comment type="caution">
    <text evidence="4">The sequence shown here is derived from an EMBL/GenBank/DDBJ whole genome shotgun (WGS) entry which is preliminary data.</text>
</comment>
<dbReference type="HAMAP" id="MF_01384">
    <property type="entry name" value="UreD"/>
    <property type="match status" value="1"/>
</dbReference>
<sequence length="285" mass="28974">MKPGEYAIGETAAGRFRSAELVFARGGGRSALVRQTVPYPFHVTRPFALDAARPDLATLYLQSASGGVYRGDRLDLRLTVKAGALAHVTSQAATVVHDTGAAPARQSVAVDVGDDAFAALTLDPLVMFPGAALDLATEVRLGDGAVAIVADGVAWHDYAGLDRPFDRLAAETRVVGPGGATLVVDRSAVLGAELIGPRSLLGPDCAAYGSALLLGPAARLPDAAAVEAALDAVSCRAGAGGLPNDAGLGVRMVAANGGAITRGIEALFDLAVEAALGFSPARRRK</sequence>
<evidence type="ECO:0000313" key="5">
    <source>
        <dbReference type="Proteomes" id="UP000249577"/>
    </source>
</evidence>
<gene>
    <name evidence="3" type="primary">ureD</name>
    <name evidence="4" type="ORF">DI565_05385</name>
</gene>
<evidence type="ECO:0000256" key="2">
    <source>
        <dbReference type="ARBA" id="ARBA00023186"/>
    </source>
</evidence>
<comment type="subunit">
    <text evidence="3">UreD, UreF and UreG form a complex that acts as a GTP-hydrolysis-dependent molecular chaperone, activating the urease apoprotein by helping to assemble the nickel containing metallocenter of UreC. The UreE protein probably delivers the nickel.</text>
</comment>
<dbReference type="AlphaFoldDB" id="A0A2W5ME18"/>
<dbReference type="EMBL" id="QFPN01000002">
    <property type="protein sequence ID" value="PZQ18137.1"/>
    <property type="molecule type" value="Genomic_DNA"/>
</dbReference>
<name>A0A2W5ME18_ANCNO</name>
<dbReference type="GO" id="GO:0005737">
    <property type="term" value="C:cytoplasm"/>
    <property type="evidence" value="ECO:0007669"/>
    <property type="project" value="UniProtKB-SubCell"/>
</dbReference>
<dbReference type="Pfam" id="PF01774">
    <property type="entry name" value="UreD"/>
    <property type="match status" value="1"/>
</dbReference>